<dbReference type="Proteomes" id="UP001396334">
    <property type="component" value="Unassembled WGS sequence"/>
</dbReference>
<comment type="caution">
    <text evidence="1">The sequence shown here is derived from an EMBL/GenBank/DDBJ whole genome shotgun (WGS) entry which is preliminary data.</text>
</comment>
<sequence>MPSITRMPLVDTWIALEVGCLKFNANAAVRESFGEAGICGVLKDHCGKILMRFSKSIDRSNPTGAELAAIFEECQGLVRCMNPSGKRHLFVVPATIRVSTSSHCLA</sequence>
<accession>A0ABR2RW35</accession>
<organism evidence="1 2">
    <name type="scientific">Hibiscus sabdariffa</name>
    <name type="common">roselle</name>
    <dbReference type="NCBI Taxonomy" id="183260"/>
    <lineage>
        <taxon>Eukaryota</taxon>
        <taxon>Viridiplantae</taxon>
        <taxon>Streptophyta</taxon>
        <taxon>Embryophyta</taxon>
        <taxon>Tracheophyta</taxon>
        <taxon>Spermatophyta</taxon>
        <taxon>Magnoliopsida</taxon>
        <taxon>eudicotyledons</taxon>
        <taxon>Gunneridae</taxon>
        <taxon>Pentapetalae</taxon>
        <taxon>rosids</taxon>
        <taxon>malvids</taxon>
        <taxon>Malvales</taxon>
        <taxon>Malvaceae</taxon>
        <taxon>Malvoideae</taxon>
        <taxon>Hibiscus</taxon>
    </lineage>
</organism>
<reference evidence="1 2" key="1">
    <citation type="journal article" date="2024" name="G3 (Bethesda)">
        <title>Genome assembly of Hibiscus sabdariffa L. provides insights into metabolisms of medicinal natural products.</title>
        <authorList>
            <person name="Kim T."/>
        </authorList>
    </citation>
    <scope>NUCLEOTIDE SEQUENCE [LARGE SCALE GENOMIC DNA]</scope>
    <source>
        <strain evidence="1">TK-2024</strain>
        <tissue evidence="1">Old leaves</tissue>
    </source>
</reference>
<name>A0ABR2RW35_9ROSI</name>
<gene>
    <name evidence="1" type="ORF">V6N11_079436</name>
</gene>
<keyword evidence="2" id="KW-1185">Reference proteome</keyword>
<evidence type="ECO:0000313" key="2">
    <source>
        <dbReference type="Proteomes" id="UP001396334"/>
    </source>
</evidence>
<evidence type="ECO:0008006" key="3">
    <source>
        <dbReference type="Google" id="ProtNLM"/>
    </source>
</evidence>
<protein>
    <recommendedName>
        <fullName evidence="3">RNase H type-1 domain-containing protein</fullName>
    </recommendedName>
</protein>
<proteinExistence type="predicted"/>
<dbReference type="EMBL" id="JBBPBN010000020">
    <property type="protein sequence ID" value="KAK9016944.1"/>
    <property type="molecule type" value="Genomic_DNA"/>
</dbReference>
<evidence type="ECO:0000313" key="1">
    <source>
        <dbReference type="EMBL" id="KAK9016944.1"/>
    </source>
</evidence>